<gene>
    <name evidence="1" type="ORF">EXE59_09440</name>
</gene>
<dbReference type="RefSeq" id="WP_135838679.1">
    <property type="nucleotide sequence ID" value="NZ_SRRO01000001.1"/>
</dbReference>
<dbReference type="Gene3D" id="3.10.490.10">
    <property type="entry name" value="Gamma-glutamyl cyclotransferase-like"/>
    <property type="match status" value="1"/>
</dbReference>
<accession>A0A4Z1CMC1</accession>
<dbReference type="OrthoDB" id="3470041at2"/>
<sequence>MSDDPLVWYAAFGSNLSRERLGCYIAGGTPTGARRAYEGCRDRTPPREHRTLALSGHLRFAGESSVWGGGMAFYSPAGGGTVHARAYLLRLEQLVDLVAQESRHPVGTALVLADAGPTRHGLSSVYDVLMDLGELDGHRLLTLSASRHHPLNPPSGAYVRTMADGLSDGFDLDVDARVAYLASAVGMLPTWTPAAVRELLAPAG</sequence>
<organism evidence="1 2">
    <name type="scientific">Nocardioides eburneiflavus</name>
    <dbReference type="NCBI Taxonomy" id="2518372"/>
    <lineage>
        <taxon>Bacteria</taxon>
        <taxon>Bacillati</taxon>
        <taxon>Actinomycetota</taxon>
        <taxon>Actinomycetes</taxon>
        <taxon>Propionibacteriales</taxon>
        <taxon>Nocardioidaceae</taxon>
        <taxon>Nocardioides</taxon>
    </lineage>
</organism>
<name>A0A4Z1CMC1_9ACTN</name>
<evidence type="ECO:0000313" key="1">
    <source>
        <dbReference type="EMBL" id="TGN64149.1"/>
    </source>
</evidence>
<keyword evidence="2" id="KW-1185">Reference proteome</keyword>
<dbReference type="EMBL" id="SRRO01000001">
    <property type="protein sequence ID" value="TGN64149.1"/>
    <property type="molecule type" value="Genomic_DNA"/>
</dbReference>
<protein>
    <submittedName>
        <fullName evidence="1">Histone deacetylase</fullName>
    </submittedName>
</protein>
<dbReference type="AlphaFoldDB" id="A0A4Z1CMC1"/>
<reference evidence="1 2" key="1">
    <citation type="submission" date="2019-04" db="EMBL/GenBank/DDBJ databases">
        <title>Three New Species of Nocardioides, Nocardioides euryhalodurans sp. nov., Nocardioides seonyuensis sp. nov. and Nocardioides eburneoflavus sp. nov. Isolated from Soil.</title>
        <authorList>
            <person name="Roh S.G."/>
            <person name="Lee C."/>
            <person name="Kim M.-K."/>
            <person name="Kim S.B."/>
        </authorList>
    </citation>
    <scope>NUCLEOTIDE SEQUENCE [LARGE SCALE GENOMIC DNA]</scope>
    <source>
        <strain evidence="1 2">MMS17-SY213</strain>
    </source>
</reference>
<evidence type="ECO:0000313" key="2">
    <source>
        <dbReference type="Proteomes" id="UP000297496"/>
    </source>
</evidence>
<dbReference type="Proteomes" id="UP000297496">
    <property type="component" value="Unassembled WGS sequence"/>
</dbReference>
<comment type="caution">
    <text evidence="1">The sequence shown here is derived from an EMBL/GenBank/DDBJ whole genome shotgun (WGS) entry which is preliminary data.</text>
</comment>
<proteinExistence type="predicted"/>